<reference evidence="1" key="1">
    <citation type="journal article" date="2015" name="Nature">
        <title>Complex archaea that bridge the gap between prokaryotes and eukaryotes.</title>
        <authorList>
            <person name="Spang A."/>
            <person name="Saw J.H."/>
            <person name="Jorgensen S.L."/>
            <person name="Zaremba-Niedzwiedzka K."/>
            <person name="Martijn J."/>
            <person name="Lind A.E."/>
            <person name="van Eijk R."/>
            <person name="Schleper C."/>
            <person name="Guy L."/>
            <person name="Ettema T.J."/>
        </authorList>
    </citation>
    <scope>NUCLEOTIDE SEQUENCE</scope>
</reference>
<organism evidence="1">
    <name type="scientific">marine sediment metagenome</name>
    <dbReference type="NCBI Taxonomy" id="412755"/>
    <lineage>
        <taxon>unclassified sequences</taxon>
        <taxon>metagenomes</taxon>
        <taxon>ecological metagenomes</taxon>
    </lineage>
</organism>
<name>A0A0F9GXQ0_9ZZZZ</name>
<feature type="non-terminal residue" evidence="1">
    <location>
        <position position="1"/>
    </location>
</feature>
<proteinExistence type="predicted"/>
<evidence type="ECO:0000313" key="1">
    <source>
        <dbReference type="EMBL" id="KKM03569.1"/>
    </source>
</evidence>
<dbReference type="EMBL" id="LAZR01016655">
    <property type="protein sequence ID" value="KKM03569.1"/>
    <property type="molecule type" value="Genomic_DNA"/>
</dbReference>
<dbReference type="AlphaFoldDB" id="A0A0F9GXQ0"/>
<accession>A0A0F9GXQ0</accession>
<comment type="caution">
    <text evidence="1">The sequence shown here is derived from an EMBL/GenBank/DDBJ whole genome shotgun (WGS) entry which is preliminary data.</text>
</comment>
<protein>
    <submittedName>
        <fullName evidence="1">Uncharacterized protein</fullName>
    </submittedName>
</protein>
<gene>
    <name evidence="1" type="ORF">LCGC14_1773180</name>
</gene>
<sequence length="126" mass="13748">HNILILVPDLPNGPASGAGRNENMKEIPELKSHYAGMSKGYVIRRKKGDFPFTASEAGEVVRRCKAYEGLVDALKDLLDMTLVVDEATVPKTGIETAPENQVVFNASISHSRIKRAQQALTETKDA</sequence>